<dbReference type="Gene3D" id="3.40.50.2000">
    <property type="entry name" value="Glycogen Phosphorylase B"/>
    <property type="match status" value="1"/>
</dbReference>
<evidence type="ECO:0000256" key="10">
    <source>
        <dbReference type="ARBA" id="ARBA00023180"/>
    </source>
</evidence>
<comment type="subcellular location">
    <subcellularLocation>
        <location evidence="1">Membrane</location>
        <topology evidence="1">Single-pass membrane protein</topology>
    </subcellularLocation>
</comment>
<keyword evidence="7 12" id="KW-0732">Signal</keyword>
<evidence type="ECO:0000313" key="14">
    <source>
        <dbReference type="Proteomes" id="UP000472267"/>
    </source>
</evidence>
<proteinExistence type="inferred from homology"/>
<reference evidence="13" key="2">
    <citation type="submission" date="2025-08" db="UniProtKB">
        <authorList>
            <consortium name="Ensembl"/>
        </authorList>
    </citation>
    <scope>IDENTIFICATION</scope>
</reference>
<accession>A0A672J1U6</accession>
<dbReference type="SUPFAM" id="SSF53756">
    <property type="entry name" value="UDP-Glycosyltransferase/glycogen phosphorylase"/>
    <property type="match status" value="1"/>
</dbReference>
<keyword evidence="5" id="KW-0808">Transferase</keyword>
<evidence type="ECO:0000256" key="4">
    <source>
        <dbReference type="ARBA" id="ARBA00022676"/>
    </source>
</evidence>
<evidence type="ECO:0000256" key="5">
    <source>
        <dbReference type="ARBA" id="ARBA00022679"/>
    </source>
</evidence>
<feature type="signal peptide" evidence="12">
    <location>
        <begin position="1"/>
        <end position="22"/>
    </location>
</feature>
<keyword evidence="10" id="KW-0325">Glycoprotein</keyword>
<evidence type="ECO:0000256" key="6">
    <source>
        <dbReference type="ARBA" id="ARBA00022692"/>
    </source>
</evidence>
<evidence type="ECO:0000313" key="13">
    <source>
        <dbReference type="Ensembl" id="ENSSFAP00005047162.1"/>
    </source>
</evidence>
<name>A0A672J1U6_SALFA</name>
<keyword evidence="9" id="KW-0472">Membrane</keyword>
<evidence type="ECO:0000256" key="2">
    <source>
        <dbReference type="ARBA" id="ARBA00009995"/>
    </source>
</evidence>
<dbReference type="GO" id="GO:0015020">
    <property type="term" value="F:glucuronosyltransferase activity"/>
    <property type="evidence" value="ECO:0007669"/>
    <property type="project" value="UniProtKB-EC"/>
</dbReference>
<keyword evidence="4" id="KW-0328">Glycosyltransferase</keyword>
<dbReference type="InterPro" id="IPR050271">
    <property type="entry name" value="UDP-glycosyltransferase"/>
</dbReference>
<evidence type="ECO:0000256" key="7">
    <source>
        <dbReference type="ARBA" id="ARBA00022729"/>
    </source>
</evidence>
<organism evidence="13 14">
    <name type="scientific">Salarias fasciatus</name>
    <name type="common">Jewelled blenny</name>
    <name type="synonym">Blennius fasciatus</name>
    <dbReference type="NCBI Taxonomy" id="181472"/>
    <lineage>
        <taxon>Eukaryota</taxon>
        <taxon>Metazoa</taxon>
        <taxon>Chordata</taxon>
        <taxon>Craniata</taxon>
        <taxon>Vertebrata</taxon>
        <taxon>Euteleostomi</taxon>
        <taxon>Actinopterygii</taxon>
        <taxon>Neopterygii</taxon>
        <taxon>Teleostei</taxon>
        <taxon>Neoteleostei</taxon>
        <taxon>Acanthomorphata</taxon>
        <taxon>Ovalentaria</taxon>
        <taxon>Blenniimorphae</taxon>
        <taxon>Blenniiformes</taxon>
        <taxon>Blennioidei</taxon>
        <taxon>Blenniidae</taxon>
        <taxon>Salariinae</taxon>
        <taxon>Salarias</taxon>
    </lineage>
</organism>
<comment type="catalytic activity">
    <reaction evidence="11">
        <text>glucuronate acceptor + UDP-alpha-D-glucuronate = acceptor beta-D-glucuronoside + UDP + H(+)</text>
        <dbReference type="Rhea" id="RHEA:21032"/>
        <dbReference type="ChEBI" id="CHEBI:15378"/>
        <dbReference type="ChEBI" id="CHEBI:58052"/>
        <dbReference type="ChEBI" id="CHEBI:58223"/>
        <dbReference type="ChEBI" id="CHEBI:132367"/>
        <dbReference type="ChEBI" id="CHEBI:132368"/>
        <dbReference type="EC" id="2.4.1.17"/>
    </reaction>
</comment>
<dbReference type="FunFam" id="3.40.50.2000:FF:000021">
    <property type="entry name" value="UDP-glucuronosyltransferase"/>
    <property type="match status" value="1"/>
</dbReference>
<dbReference type="Pfam" id="PF00201">
    <property type="entry name" value="UDPGT"/>
    <property type="match status" value="1"/>
</dbReference>
<protein>
    <recommendedName>
        <fullName evidence="3">glucuronosyltransferase</fullName>
        <ecNumber evidence="3">2.4.1.17</ecNumber>
    </recommendedName>
</protein>
<dbReference type="EC" id="2.4.1.17" evidence="3"/>
<dbReference type="InterPro" id="IPR002213">
    <property type="entry name" value="UDP_glucos_trans"/>
</dbReference>
<dbReference type="CDD" id="cd03784">
    <property type="entry name" value="GT1_Gtf-like"/>
    <property type="match status" value="1"/>
</dbReference>
<reference evidence="13" key="1">
    <citation type="submission" date="2019-06" db="EMBL/GenBank/DDBJ databases">
        <authorList>
            <consortium name="Wellcome Sanger Institute Data Sharing"/>
        </authorList>
    </citation>
    <scope>NUCLEOTIDE SEQUENCE [LARGE SCALE GENOMIC DNA]</scope>
</reference>
<comment type="similarity">
    <text evidence="2">Belongs to the UDP-glycosyltransferase family.</text>
</comment>
<dbReference type="InParanoid" id="A0A672J1U6"/>
<evidence type="ECO:0000256" key="11">
    <source>
        <dbReference type="ARBA" id="ARBA00047475"/>
    </source>
</evidence>
<feature type="chain" id="PRO_5025686744" description="glucuronosyltransferase" evidence="12">
    <location>
        <begin position="23"/>
        <end position="384"/>
    </location>
</feature>
<evidence type="ECO:0000256" key="1">
    <source>
        <dbReference type="ARBA" id="ARBA00004167"/>
    </source>
</evidence>
<dbReference type="OMA" id="DMELWIS"/>
<dbReference type="Proteomes" id="UP000472267">
    <property type="component" value="Chromosome 12"/>
</dbReference>
<evidence type="ECO:0000256" key="12">
    <source>
        <dbReference type="SAM" id="SignalP"/>
    </source>
</evidence>
<dbReference type="PANTHER" id="PTHR48043:SF24">
    <property type="entry name" value="UDP-GLUCURONOSYLTRANSFERASE 3A2"/>
    <property type="match status" value="1"/>
</dbReference>
<evidence type="ECO:0000256" key="8">
    <source>
        <dbReference type="ARBA" id="ARBA00022989"/>
    </source>
</evidence>
<evidence type="ECO:0000256" key="3">
    <source>
        <dbReference type="ARBA" id="ARBA00012544"/>
    </source>
</evidence>
<sequence length="384" mass="42912">SYSNMGIVFWTFSLLALPLTHSAKILTVCLIGEWGLLKTIPLMTKIFTVIVRVSNNFNDFLNFMEHLSFQCDKLLGDKEMITFLQRENYNIIILDAFNPCSFILAHKLGVSYIAFYPGTLNGPLSIALPSPVSYIPVFGSQLSHHMDLWGRAKNLFFSLLEIVWLKFKEVAERHLESGPPPGGLNELHQGAELWAFNTDFSLEFPQPLMPYTVLVGGLLNKPAKPLEQDMELWISSFGEAGFIIVTLGSMISSVSVAPLLVELVAGFSMIPQGVLWRYDSHRWPSHVDRPINVRLVDWLPINDLLGHKKARVFITHGGQNSLLQAVYHAVPVLGIPLFGDQFDNVVRAETKGLGLSINPTHITRELLNTTIQTLIQDTGYADGK</sequence>
<dbReference type="PANTHER" id="PTHR48043">
    <property type="entry name" value="EG:EG0003.4 PROTEIN-RELATED"/>
    <property type="match status" value="1"/>
</dbReference>
<reference evidence="13" key="3">
    <citation type="submission" date="2025-09" db="UniProtKB">
        <authorList>
            <consortium name="Ensembl"/>
        </authorList>
    </citation>
    <scope>IDENTIFICATION</scope>
</reference>
<dbReference type="Ensembl" id="ENSSFAT00005048757.1">
    <property type="protein sequence ID" value="ENSSFAP00005047162.1"/>
    <property type="gene ID" value="ENSSFAG00005022937.1"/>
</dbReference>
<keyword evidence="6" id="KW-0812">Transmembrane</keyword>
<evidence type="ECO:0000256" key="9">
    <source>
        <dbReference type="ARBA" id="ARBA00023136"/>
    </source>
</evidence>
<dbReference type="GO" id="GO:0043541">
    <property type="term" value="C:UDP-N-acetylglucosamine transferase complex"/>
    <property type="evidence" value="ECO:0007669"/>
    <property type="project" value="TreeGrafter"/>
</dbReference>
<dbReference type="AlphaFoldDB" id="A0A672J1U6"/>
<keyword evidence="14" id="KW-1185">Reference proteome</keyword>
<keyword evidence="8" id="KW-1133">Transmembrane helix</keyword>